<proteinExistence type="predicted"/>
<organism evidence="3 4">
    <name type="scientific">Pseudomicrostroma glucosiphilum</name>
    <dbReference type="NCBI Taxonomy" id="1684307"/>
    <lineage>
        <taxon>Eukaryota</taxon>
        <taxon>Fungi</taxon>
        <taxon>Dikarya</taxon>
        <taxon>Basidiomycota</taxon>
        <taxon>Ustilaginomycotina</taxon>
        <taxon>Exobasidiomycetes</taxon>
        <taxon>Microstromatales</taxon>
        <taxon>Microstromatales incertae sedis</taxon>
        <taxon>Pseudomicrostroma</taxon>
    </lineage>
</organism>
<dbReference type="RefSeq" id="XP_025349784.1">
    <property type="nucleotide sequence ID" value="XM_025491533.1"/>
</dbReference>
<protein>
    <submittedName>
        <fullName evidence="3">Acetyl-CoA synthetase-like protein</fullName>
    </submittedName>
</protein>
<dbReference type="Gene3D" id="3.30.300.30">
    <property type="match status" value="1"/>
</dbReference>
<dbReference type="GeneID" id="37013267"/>
<dbReference type="AlphaFoldDB" id="A0A316UCR4"/>
<dbReference type="OrthoDB" id="6509636at2759"/>
<dbReference type="STRING" id="1684307.A0A316UCR4"/>
<dbReference type="SUPFAM" id="SSF56801">
    <property type="entry name" value="Acetyl-CoA synthetase-like"/>
    <property type="match status" value="1"/>
</dbReference>
<dbReference type="EMBL" id="KZ819322">
    <property type="protein sequence ID" value="PWN22624.1"/>
    <property type="molecule type" value="Genomic_DNA"/>
</dbReference>
<evidence type="ECO:0000313" key="4">
    <source>
        <dbReference type="Proteomes" id="UP000245942"/>
    </source>
</evidence>
<evidence type="ECO:0000259" key="1">
    <source>
        <dbReference type="Pfam" id="PF00501"/>
    </source>
</evidence>
<reference evidence="3 4" key="1">
    <citation type="journal article" date="2018" name="Mol. Biol. Evol.">
        <title>Broad Genomic Sampling Reveals a Smut Pathogenic Ancestry of the Fungal Clade Ustilaginomycotina.</title>
        <authorList>
            <person name="Kijpornyongpan T."/>
            <person name="Mondo S.J."/>
            <person name="Barry K."/>
            <person name="Sandor L."/>
            <person name="Lee J."/>
            <person name="Lipzen A."/>
            <person name="Pangilinan J."/>
            <person name="LaButti K."/>
            <person name="Hainaut M."/>
            <person name="Henrissat B."/>
            <person name="Grigoriev I.V."/>
            <person name="Spatafora J.W."/>
            <person name="Aime M.C."/>
        </authorList>
    </citation>
    <scope>NUCLEOTIDE SEQUENCE [LARGE SCALE GENOMIC DNA]</scope>
    <source>
        <strain evidence="3 4">MCA 4718</strain>
    </source>
</reference>
<gene>
    <name evidence="3" type="ORF">BCV69DRAFT_280217</name>
</gene>
<dbReference type="InterPro" id="IPR025110">
    <property type="entry name" value="AMP-bd_C"/>
</dbReference>
<evidence type="ECO:0000313" key="3">
    <source>
        <dbReference type="EMBL" id="PWN22624.1"/>
    </source>
</evidence>
<dbReference type="Proteomes" id="UP000245942">
    <property type="component" value="Unassembled WGS sequence"/>
</dbReference>
<dbReference type="InterPro" id="IPR020845">
    <property type="entry name" value="AMP-binding_CS"/>
</dbReference>
<sequence>MTVFKSSSRDVPEIPDNMDLYTFMTEYYPDYRFDARGTGYALLIDEETGQKWTYEDTKERVDLLAIGLREKLGVEEDTVVAVFSANCVDYLVTILACHKVGAIVSCANPSFQPAELAYQLDASKATALFVGEEAQTEGIQAAEKAGMAKDHVIVMQTPKTCQAKGALNGGDRRIKDNAWALEGLVAEGKDLLASKGSSMLEKSRPKLGRGGNRKKLAFLSFSSGTTGLPKGVMIQHYAPIANVLQNCIFNEMKNPAQPGDRYEPGKDVSLGVLPFYHIYGLVVSLLFTFFSGITNVCIPKFKGIEAMIRTALKYRITLWWLVPPQVVLLVKDPSAKKYYSELRELVRFLMIGAAPLSDDLSGRLEAVLPGLDWGQGWGMTECCTVGTMHPPKTRAVFGSAGRLFPNVSGKVVNAEGKEVGVGEAGEFWIKAPTVTLGYLSNEKATEEMWLKDGWLRTGDEVKFNENGDMFIVDRLKELIKVKGFQVAPAELEGWILNHDDVADVGVIGLPNEESGEIPIAFITLSASAKESKKDVAEVKKSVKKFVAVNKIRYKHLGRVEILDAIPKTASGKILRKDLRVLAKELRAEDPEQDKAKL</sequence>
<dbReference type="InterPro" id="IPR000873">
    <property type="entry name" value="AMP-dep_synth/lig_dom"/>
</dbReference>
<dbReference type="PANTHER" id="PTHR24096">
    <property type="entry name" value="LONG-CHAIN-FATTY-ACID--COA LIGASE"/>
    <property type="match status" value="1"/>
</dbReference>
<dbReference type="PROSITE" id="PS00455">
    <property type="entry name" value="AMP_BINDING"/>
    <property type="match status" value="1"/>
</dbReference>
<feature type="domain" description="AMP-binding enzyme C-terminal" evidence="2">
    <location>
        <begin position="490"/>
        <end position="572"/>
    </location>
</feature>
<dbReference type="Gene3D" id="3.40.50.12780">
    <property type="entry name" value="N-terminal domain of ligase-like"/>
    <property type="match status" value="1"/>
</dbReference>
<keyword evidence="4" id="KW-1185">Reference proteome</keyword>
<dbReference type="PANTHER" id="PTHR24096:SF422">
    <property type="entry name" value="BCDNA.GH02901"/>
    <property type="match status" value="1"/>
</dbReference>
<dbReference type="InterPro" id="IPR045851">
    <property type="entry name" value="AMP-bd_C_sf"/>
</dbReference>
<dbReference type="Pfam" id="PF00501">
    <property type="entry name" value="AMP-binding"/>
    <property type="match status" value="1"/>
</dbReference>
<dbReference type="InterPro" id="IPR042099">
    <property type="entry name" value="ANL_N_sf"/>
</dbReference>
<dbReference type="Pfam" id="PF13193">
    <property type="entry name" value="AMP-binding_C"/>
    <property type="match status" value="1"/>
</dbReference>
<accession>A0A316UCR4</accession>
<feature type="domain" description="AMP-dependent synthetase/ligase" evidence="1">
    <location>
        <begin position="43"/>
        <end position="439"/>
    </location>
</feature>
<name>A0A316UCR4_9BASI</name>
<dbReference type="GO" id="GO:0016405">
    <property type="term" value="F:CoA-ligase activity"/>
    <property type="evidence" value="ECO:0007669"/>
    <property type="project" value="TreeGrafter"/>
</dbReference>
<evidence type="ECO:0000259" key="2">
    <source>
        <dbReference type="Pfam" id="PF13193"/>
    </source>
</evidence>